<reference evidence="2" key="1">
    <citation type="submission" date="2020-05" db="EMBL/GenBank/DDBJ databases">
        <authorList>
            <person name="Chiriac C."/>
            <person name="Salcher M."/>
            <person name="Ghai R."/>
            <person name="Kavagutti S V."/>
        </authorList>
    </citation>
    <scope>NUCLEOTIDE SEQUENCE</scope>
</reference>
<sequence length="80" mass="7867">MAVVSMISASGEKGLLAFTGVDAMVRWDPAARPVPVTGAAAAQAALDDGAQALVIDVLGPARAVIAGPDLVALATRPESG</sequence>
<evidence type="ECO:0000313" key="2">
    <source>
        <dbReference type="EMBL" id="CAB4993063.1"/>
    </source>
</evidence>
<dbReference type="EMBL" id="CAFBOM010000187">
    <property type="protein sequence ID" value="CAB4993063.1"/>
    <property type="molecule type" value="Genomic_DNA"/>
</dbReference>
<protein>
    <submittedName>
        <fullName evidence="2">Unannotated protein</fullName>
    </submittedName>
</protein>
<organism evidence="2">
    <name type="scientific">freshwater metagenome</name>
    <dbReference type="NCBI Taxonomy" id="449393"/>
    <lineage>
        <taxon>unclassified sequences</taxon>
        <taxon>metagenomes</taxon>
        <taxon>ecological metagenomes</taxon>
    </lineage>
</organism>
<dbReference type="AlphaFoldDB" id="A0A6J7NQV2"/>
<feature type="domain" description="SseB protein N-terminal" evidence="1">
    <location>
        <begin position="1"/>
        <end position="70"/>
    </location>
</feature>
<proteinExistence type="predicted"/>
<gene>
    <name evidence="2" type="ORF">UFOPK3957_01112</name>
</gene>
<name>A0A6J7NQV2_9ZZZZ</name>
<evidence type="ECO:0000259" key="1">
    <source>
        <dbReference type="Pfam" id="PF07179"/>
    </source>
</evidence>
<accession>A0A6J7NQV2</accession>
<dbReference type="Pfam" id="PF07179">
    <property type="entry name" value="SseB"/>
    <property type="match status" value="1"/>
</dbReference>
<dbReference type="InterPro" id="IPR009839">
    <property type="entry name" value="SseB_N"/>
</dbReference>